<dbReference type="SUPFAM" id="SSF51735">
    <property type="entry name" value="NAD(P)-binding Rossmann-fold domains"/>
    <property type="match status" value="1"/>
</dbReference>
<dbReference type="CDD" id="cd05254">
    <property type="entry name" value="dTDP_HR_like_SDR_e"/>
    <property type="match status" value="1"/>
</dbReference>
<dbReference type="InterPro" id="IPR005913">
    <property type="entry name" value="dTDP_dehydrorham_reduct"/>
</dbReference>
<dbReference type="PANTHER" id="PTHR10491">
    <property type="entry name" value="DTDP-4-DEHYDRORHAMNOSE REDUCTASE"/>
    <property type="match status" value="1"/>
</dbReference>
<name>A0ABU2KH58_9FLAO</name>
<dbReference type="GO" id="GO:0008831">
    <property type="term" value="F:dTDP-4-dehydrorhamnose reductase activity"/>
    <property type="evidence" value="ECO:0007669"/>
    <property type="project" value="UniProtKB-EC"/>
</dbReference>
<gene>
    <name evidence="8" type="primary">rfbD</name>
    <name evidence="8" type="ORF">RLT85_05325</name>
</gene>
<evidence type="ECO:0000256" key="6">
    <source>
        <dbReference type="RuleBase" id="RU364082"/>
    </source>
</evidence>
<evidence type="ECO:0000313" key="8">
    <source>
        <dbReference type="EMBL" id="MDT0294048.1"/>
    </source>
</evidence>
<dbReference type="EC" id="1.1.1.133" evidence="3 6"/>
<evidence type="ECO:0000256" key="5">
    <source>
        <dbReference type="ARBA" id="ARBA00048200"/>
    </source>
</evidence>
<keyword evidence="9" id="KW-1185">Reference proteome</keyword>
<evidence type="ECO:0000256" key="1">
    <source>
        <dbReference type="ARBA" id="ARBA00004781"/>
    </source>
</evidence>
<dbReference type="InterPro" id="IPR029903">
    <property type="entry name" value="RmlD-like-bd"/>
</dbReference>
<comment type="function">
    <text evidence="6">Catalyzes the reduction of dTDP-6-deoxy-L-lyxo-4-hexulose to yield dTDP-L-rhamnose.</text>
</comment>
<sequence length="303" mass="34278">MIKNILVTGANGQLGSEIKQLSESLSNYHFTFTDVDELDITNKQDIESFIIANKIHIIINCAAYTAVDKAESEKQLADEINHFAVKYLAEVAKAKHVQLIHISTDYVFDGKGFKPYTDEDDKNPLNVYGKTKLEGEKALLEINPEGAVIVRTSWVYSSFGNNFVKTMLRLGEDKMELNVICDQVGAPTYARDLASCILQNLLDPTNKEAMVYHFTNEGVCSWYDFALEIMSLGEKECKVKPIPTSAYPTPAQRPFYSLLDKSKIKEDYNIDIPYWKSSLKKCIEKIQIDSSESLNFKDAKQEK</sequence>
<comment type="caution">
    <text evidence="8">The sequence shown here is derived from an EMBL/GenBank/DDBJ whole genome shotgun (WGS) entry which is preliminary data.</text>
</comment>
<comment type="pathway">
    <text evidence="1 6">Carbohydrate biosynthesis; dTDP-L-rhamnose biosynthesis.</text>
</comment>
<dbReference type="NCBIfam" id="TIGR01214">
    <property type="entry name" value="rmlD"/>
    <property type="match status" value="1"/>
</dbReference>
<evidence type="ECO:0000256" key="4">
    <source>
        <dbReference type="ARBA" id="ARBA00017099"/>
    </source>
</evidence>
<dbReference type="Gene3D" id="3.90.25.10">
    <property type="entry name" value="UDP-galactose 4-epimerase, domain 1"/>
    <property type="match status" value="1"/>
</dbReference>
<dbReference type="Pfam" id="PF04321">
    <property type="entry name" value="RmlD_sub_bind"/>
    <property type="match status" value="1"/>
</dbReference>
<feature type="domain" description="RmlD-like substrate binding" evidence="7">
    <location>
        <begin position="4"/>
        <end position="287"/>
    </location>
</feature>
<comment type="similarity">
    <text evidence="2 6">Belongs to the dTDP-4-dehydrorhamnose reductase family.</text>
</comment>
<evidence type="ECO:0000256" key="2">
    <source>
        <dbReference type="ARBA" id="ARBA00010944"/>
    </source>
</evidence>
<dbReference type="Gene3D" id="3.40.50.720">
    <property type="entry name" value="NAD(P)-binding Rossmann-like Domain"/>
    <property type="match status" value="1"/>
</dbReference>
<accession>A0ABU2KH58</accession>
<proteinExistence type="inferred from homology"/>
<comment type="catalytic activity">
    <reaction evidence="5">
        <text>dTDP-beta-L-rhamnose + NADP(+) = dTDP-4-dehydro-beta-L-rhamnose + NADPH + H(+)</text>
        <dbReference type="Rhea" id="RHEA:21796"/>
        <dbReference type="ChEBI" id="CHEBI:15378"/>
        <dbReference type="ChEBI" id="CHEBI:57510"/>
        <dbReference type="ChEBI" id="CHEBI:57783"/>
        <dbReference type="ChEBI" id="CHEBI:58349"/>
        <dbReference type="ChEBI" id="CHEBI:62830"/>
        <dbReference type="EC" id="1.1.1.133"/>
    </reaction>
</comment>
<organism evidence="8 9">
    <name type="scientific">Mesonia ostreae</name>
    <dbReference type="NCBI Taxonomy" id="861110"/>
    <lineage>
        <taxon>Bacteria</taxon>
        <taxon>Pseudomonadati</taxon>
        <taxon>Bacteroidota</taxon>
        <taxon>Flavobacteriia</taxon>
        <taxon>Flavobacteriales</taxon>
        <taxon>Flavobacteriaceae</taxon>
        <taxon>Mesonia</taxon>
    </lineage>
</organism>
<dbReference type="RefSeq" id="WP_311401002.1">
    <property type="nucleotide sequence ID" value="NZ_JAVRBG010000004.1"/>
</dbReference>
<keyword evidence="6 8" id="KW-0560">Oxidoreductase</keyword>
<dbReference type="PANTHER" id="PTHR10491:SF4">
    <property type="entry name" value="METHIONINE ADENOSYLTRANSFERASE 2 SUBUNIT BETA"/>
    <property type="match status" value="1"/>
</dbReference>
<evidence type="ECO:0000259" key="7">
    <source>
        <dbReference type="Pfam" id="PF04321"/>
    </source>
</evidence>
<dbReference type="InterPro" id="IPR036291">
    <property type="entry name" value="NAD(P)-bd_dom_sf"/>
</dbReference>
<evidence type="ECO:0000256" key="3">
    <source>
        <dbReference type="ARBA" id="ARBA00012929"/>
    </source>
</evidence>
<keyword evidence="6" id="KW-0521">NADP</keyword>
<reference evidence="9" key="1">
    <citation type="submission" date="2023-07" db="EMBL/GenBank/DDBJ databases">
        <title>Isolating and identifying novel microbial strains from the Mariana Trench.</title>
        <authorList>
            <person name="Fu H."/>
        </authorList>
    </citation>
    <scope>NUCLEOTIDE SEQUENCE [LARGE SCALE GENOMIC DNA]</scope>
    <source>
        <strain evidence="9">T-y2</strain>
    </source>
</reference>
<dbReference type="EMBL" id="JAVRBG010000004">
    <property type="protein sequence ID" value="MDT0294048.1"/>
    <property type="molecule type" value="Genomic_DNA"/>
</dbReference>
<evidence type="ECO:0000313" key="9">
    <source>
        <dbReference type="Proteomes" id="UP001182991"/>
    </source>
</evidence>
<protein>
    <recommendedName>
        <fullName evidence="4 6">dTDP-4-dehydrorhamnose reductase</fullName>
        <ecNumber evidence="3 6">1.1.1.133</ecNumber>
    </recommendedName>
</protein>
<dbReference type="Proteomes" id="UP001182991">
    <property type="component" value="Unassembled WGS sequence"/>
</dbReference>